<feature type="modified residue" description="Phosphohistidine" evidence="2">
    <location>
        <position position="65"/>
    </location>
</feature>
<dbReference type="GO" id="GO:0004672">
    <property type="term" value="F:protein kinase activity"/>
    <property type="evidence" value="ECO:0007669"/>
    <property type="project" value="UniProtKB-ARBA"/>
</dbReference>
<evidence type="ECO:0000313" key="5">
    <source>
        <dbReference type="Proteomes" id="UP000482155"/>
    </source>
</evidence>
<dbReference type="Pfam" id="PF01627">
    <property type="entry name" value="Hpt"/>
    <property type="match status" value="1"/>
</dbReference>
<dbReference type="SUPFAM" id="SSF47226">
    <property type="entry name" value="Histidine-containing phosphotransfer domain, HPT domain"/>
    <property type="match status" value="1"/>
</dbReference>
<dbReference type="EMBL" id="JAAIVB010000012">
    <property type="protein sequence ID" value="NEX60274.1"/>
    <property type="molecule type" value="Genomic_DNA"/>
</dbReference>
<gene>
    <name evidence="4" type="ORF">G3574_04210</name>
</gene>
<reference evidence="4 5" key="1">
    <citation type="submission" date="2020-02" db="EMBL/GenBank/DDBJ databases">
        <authorList>
            <person name="Kim M.K."/>
        </authorList>
    </citation>
    <scope>NUCLEOTIDE SEQUENCE [LARGE SCALE GENOMIC DNA]</scope>
    <source>
        <strain evidence="4 5">17J57-3</strain>
    </source>
</reference>
<protein>
    <submittedName>
        <fullName evidence="4">Hpt domain-containing protein</fullName>
    </submittedName>
</protein>
<keyword evidence="2" id="KW-0597">Phosphoprotein</keyword>
<evidence type="ECO:0000256" key="2">
    <source>
        <dbReference type="PROSITE-ProRule" id="PRU00110"/>
    </source>
</evidence>
<evidence type="ECO:0000259" key="3">
    <source>
        <dbReference type="PROSITE" id="PS50894"/>
    </source>
</evidence>
<proteinExistence type="predicted"/>
<dbReference type="PROSITE" id="PS50894">
    <property type="entry name" value="HPT"/>
    <property type="match status" value="1"/>
</dbReference>
<dbReference type="RefSeq" id="WP_163960774.1">
    <property type="nucleotide sequence ID" value="NZ_JAAIVB010000012.1"/>
</dbReference>
<dbReference type="GO" id="GO:0000160">
    <property type="term" value="P:phosphorelay signal transduction system"/>
    <property type="evidence" value="ECO:0007669"/>
    <property type="project" value="UniProtKB-KW"/>
</dbReference>
<name>A0A6B3SHE7_9BURK</name>
<comment type="caution">
    <text evidence="4">The sequence shown here is derived from an EMBL/GenBank/DDBJ whole genome shotgun (WGS) entry which is preliminary data.</text>
</comment>
<evidence type="ECO:0000256" key="1">
    <source>
        <dbReference type="ARBA" id="ARBA00023012"/>
    </source>
</evidence>
<dbReference type="AlphaFoldDB" id="A0A6B3SHE7"/>
<dbReference type="Proteomes" id="UP000482155">
    <property type="component" value="Unassembled WGS sequence"/>
</dbReference>
<feature type="domain" description="HPt" evidence="3">
    <location>
        <begin position="26"/>
        <end position="122"/>
    </location>
</feature>
<keyword evidence="5" id="KW-1185">Reference proteome</keyword>
<keyword evidence="1" id="KW-0902">Two-component regulatory system</keyword>
<accession>A0A6B3SHE7</accession>
<organism evidence="4 5">
    <name type="scientific">Noviherbaspirillum galbum</name>
    <dbReference type="NCBI Taxonomy" id="2709383"/>
    <lineage>
        <taxon>Bacteria</taxon>
        <taxon>Pseudomonadati</taxon>
        <taxon>Pseudomonadota</taxon>
        <taxon>Betaproteobacteria</taxon>
        <taxon>Burkholderiales</taxon>
        <taxon>Oxalobacteraceae</taxon>
        <taxon>Noviherbaspirillum</taxon>
    </lineage>
</organism>
<dbReference type="InterPro" id="IPR036641">
    <property type="entry name" value="HPT_dom_sf"/>
</dbReference>
<dbReference type="InterPro" id="IPR008207">
    <property type="entry name" value="Sig_transdc_His_kin_Hpt_dom"/>
</dbReference>
<dbReference type="SMART" id="SM00073">
    <property type="entry name" value="HPT"/>
    <property type="match status" value="1"/>
</dbReference>
<sequence length="129" mass="13239">MDPRKPTETDSHAIDAHGLEEAAADFGAVYAELAALYCQDNLPRLARMRGACARGDLAELAGASHALAGSSASIGARGLAASCKSLERLAREPAAPDPADVGRRIDAISAALEGVIALLGQYAAKDSRP</sequence>
<dbReference type="Gene3D" id="1.20.120.160">
    <property type="entry name" value="HPT domain"/>
    <property type="match status" value="1"/>
</dbReference>
<evidence type="ECO:0000313" key="4">
    <source>
        <dbReference type="EMBL" id="NEX60274.1"/>
    </source>
</evidence>